<dbReference type="EMBL" id="RGET01000064">
    <property type="protein sequence ID" value="NBN88190.1"/>
    <property type="molecule type" value="Genomic_DNA"/>
</dbReference>
<dbReference type="Proteomes" id="UP000713222">
    <property type="component" value="Unassembled WGS sequence"/>
</dbReference>
<evidence type="ECO:0000256" key="1">
    <source>
        <dbReference type="SAM" id="SignalP"/>
    </source>
</evidence>
<organism evidence="2 3">
    <name type="scientific">Candidatus Fonsibacter lacus</name>
    <dbReference type="NCBI Taxonomy" id="2576439"/>
    <lineage>
        <taxon>Bacteria</taxon>
        <taxon>Pseudomonadati</taxon>
        <taxon>Pseudomonadota</taxon>
        <taxon>Alphaproteobacteria</taxon>
        <taxon>Candidatus Pelagibacterales</taxon>
        <taxon>Candidatus Pelagibacterales incertae sedis</taxon>
        <taxon>Candidatus Fonsibacter</taxon>
    </lineage>
</organism>
<gene>
    <name evidence="2" type="ORF">EBV32_03770</name>
</gene>
<feature type="non-terminal residue" evidence="2">
    <location>
        <position position="36"/>
    </location>
</feature>
<evidence type="ECO:0000313" key="2">
    <source>
        <dbReference type="EMBL" id="NBN88190.1"/>
    </source>
</evidence>
<name>A0A964UYN3_9PROT</name>
<evidence type="ECO:0000313" key="3">
    <source>
        <dbReference type="Proteomes" id="UP000713222"/>
    </source>
</evidence>
<keyword evidence="1" id="KW-0732">Signal</keyword>
<proteinExistence type="predicted"/>
<dbReference type="AlphaFoldDB" id="A0A964UYN3"/>
<accession>A0A964UYN3</accession>
<feature type="signal peptide" evidence="1">
    <location>
        <begin position="1"/>
        <end position="21"/>
    </location>
</feature>
<protein>
    <submittedName>
        <fullName evidence="2">C4-dicarboxylate ABC transporter</fullName>
    </submittedName>
</protein>
<feature type="chain" id="PRO_5037374958" evidence="1">
    <location>
        <begin position="22"/>
        <end position="36"/>
    </location>
</feature>
<comment type="caution">
    <text evidence="2">The sequence shown here is derived from an EMBL/GenBank/DDBJ whole genome shotgun (WGS) entry which is preliminary data.</text>
</comment>
<sequence>MFKKITSILAALLFTVSTSNSAEFINILTGGTSGVY</sequence>
<reference evidence="2" key="1">
    <citation type="submission" date="2018-10" db="EMBL/GenBank/DDBJ databases">
        <title>Iterative Subtractive Binning of Freshwater Chronoseries Metagenomes Recovers Nearly Complete Genomes from over Four Hundred Novel Species.</title>
        <authorList>
            <person name="Rodriguez-R L.M."/>
            <person name="Tsementzi D."/>
            <person name="Luo C."/>
            <person name="Konstantinidis K.T."/>
        </authorList>
    </citation>
    <scope>NUCLEOTIDE SEQUENCE</scope>
    <source>
        <strain evidence="2">WB7_6_001</strain>
    </source>
</reference>